<evidence type="ECO:0000313" key="3">
    <source>
        <dbReference type="Proteomes" id="UP000708298"/>
    </source>
</evidence>
<evidence type="ECO:0000256" key="1">
    <source>
        <dbReference type="SAM" id="SignalP"/>
    </source>
</evidence>
<accession>A0A963YQV5</accession>
<keyword evidence="1" id="KW-0732">Signal</keyword>
<dbReference type="RefSeq" id="WP_227320380.1">
    <property type="nucleotide sequence ID" value="NZ_JAESVB010000002.1"/>
</dbReference>
<feature type="signal peptide" evidence="1">
    <location>
        <begin position="1"/>
        <end position="29"/>
    </location>
</feature>
<dbReference type="InterPro" id="IPR025522">
    <property type="entry name" value="DUF4410"/>
</dbReference>
<evidence type="ECO:0000313" key="2">
    <source>
        <dbReference type="EMBL" id="MCB8874715.1"/>
    </source>
</evidence>
<feature type="chain" id="PRO_5037701344" evidence="1">
    <location>
        <begin position="30"/>
        <end position="246"/>
    </location>
</feature>
<dbReference type="Pfam" id="PF14366">
    <property type="entry name" value="DUF4410"/>
    <property type="match status" value="1"/>
</dbReference>
<proteinExistence type="predicted"/>
<reference evidence="2" key="2">
    <citation type="submission" date="2021-01" db="EMBL/GenBank/DDBJ databases">
        <authorList>
            <person name="Mieszkin S."/>
            <person name="Pouder E."/>
            <person name="Alain K."/>
        </authorList>
    </citation>
    <scope>NUCLEOTIDE SEQUENCE</scope>
    <source>
        <strain evidence="2">HW T2.11</strain>
    </source>
</reference>
<name>A0A963YQV5_9PROT</name>
<comment type="caution">
    <text evidence="2">The sequence shown here is derived from an EMBL/GenBank/DDBJ whole genome shotgun (WGS) entry which is preliminary data.</text>
</comment>
<reference evidence="2" key="1">
    <citation type="journal article" date="2021" name="Microorganisms">
        <title>Acidisoma silvae sp. nov. and Acidisomacellulosilytica sp. nov., Two Acidophilic Bacteria Isolated from Decaying Wood, Hydrolyzing Cellulose and Producing Poly-3-hydroxybutyrate.</title>
        <authorList>
            <person name="Mieszkin S."/>
            <person name="Pouder E."/>
            <person name="Uroz S."/>
            <person name="Simon-Colin C."/>
            <person name="Alain K."/>
        </authorList>
    </citation>
    <scope>NUCLEOTIDE SEQUENCE</scope>
    <source>
        <strain evidence="2">HW T2.11</strain>
    </source>
</reference>
<dbReference type="EMBL" id="JAESVB010000002">
    <property type="protein sequence ID" value="MCB8874715.1"/>
    <property type="molecule type" value="Genomic_DNA"/>
</dbReference>
<dbReference type="AlphaFoldDB" id="A0A963YQV5"/>
<organism evidence="2 3">
    <name type="scientific">Acidisoma silvae</name>
    <dbReference type="NCBI Taxonomy" id="2802396"/>
    <lineage>
        <taxon>Bacteria</taxon>
        <taxon>Pseudomonadati</taxon>
        <taxon>Pseudomonadota</taxon>
        <taxon>Alphaproteobacteria</taxon>
        <taxon>Acetobacterales</taxon>
        <taxon>Acidocellaceae</taxon>
        <taxon>Acidisoma</taxon>
    </lineage>
</organism>
<keyword evidence="3" id="KW-1185">Reference proteome</keyword>
<sequence length="246" mass="25186">MSYLSNLGRAGFWPLAAFGLLALTGCATHVQNTANYAAPTGYPAVIEKRPDIVLVYPFTVDPAQVQLASGVLAKLQSKGQNPDAKRAEIAQSVTATITQTLVEDVTKMGLPSRAAYPGEAAPPGAILIHGQITKINAGNAARRTMIGFGAGASQVEADVSVLRALPGGMVRPLESYHADATSGRTPGLALGAAGAASHVGLAVAGMAAGTVQRSRTGLEPEAANLGDKVASNIKQFFASEGWIAPQ</sequence>
<protein>
    <submittedName>
        <fullName evidence="2">DUF4410 domain-containing protein</fullName>
    </submittedName>
</protein>
<dbReference type="Proteomes" id="UP000708298">
    <property type="component" value="Unassembled WGS sequence"/>
</dbReference>
<gene>
    <name evidence="2" type="ORF">ASILVAE211_05925</name>
</gene>